<evidence type="ECO:0000256" key="2">
    <source>
        <dbReference type="ARBA" id="ARBA00022801"/>
    </source>
</evidence>
<dbReference type="SUPFAM" id="SSF75005">
    <property type="entry name" value="Arabinanase/levansucrase/invertase"/>
    <property type="match status" value="1"/>
</dbReference>
<feature type="chain" id="PRO_5010740801" evidence="7">
    <location>
        <begin position="26"/>
        <end position="374"/>
    </location>
</feature>
<gene>
    <name evidence="8" type="ORF">B0A48_14015</name>
</gene>
<comment type="caution">
    <text evidence="8">The sequence shown here is derived from an EMBL/GenBank/DDBJ whole genome shotgun (WGS) entry which is preliminary data.</text>
</comment>
<name>A0A1V8SMI7_9PEZI</name>
<dbReference type="InterPro" id="IPR006710">
    <property type="entry name" value="Glyco_hydro_43"/>
</dbReference>
<dbReference type="CDD" id="cd08999">
    <property type="entry name" value="GH43_ABN-like"/>
    <property type="match status" value="1"/>
</dbReference>
<dbReference type="PANTHER" id="PTHR42812">
    <property type="entry name" value="BETA-XYLOSIDASE"/>
    <property type="match status" value="1"/>
</dbReference>
<keyword evidence="2 6" id="KW-0378">Hydrolase</keyword>
<dbReference type="OrthoDB" id="3879658at2759"/>
<evidence type="ECO:0000256" key="4">
    <source>
        <dbReference type="PIRSR" id="PIRSR606710-1"/>
    </source>
</evidence>
<feature type="active site" description="Proton donor" evidence="4">
    <location>
        <position position="238"/>
    </location>
</feature>
<dbReference type="InterPro" id="IPR023296">
    <property type="entry name" value="Glyco_hydro_beta-prop_sf"/>
</dbReference>
<dbReference type="Gene3D" id="2.115.10.20">
    <property type="entry name" value="Glycosyl hydrolase domain, family 43"/>
    <property type="match status" value="1"/>
</dbReference>
<feature type="site" description="Important for catalytic activity, responsible for pKa modulation of the active site Glu and correct orientation of both the proton donor and substrate" evidence="5">
    <location>
        <position position="165"/>
    </location>
</feature>
<dbReference type="AlphaFoldDB" id="A0A1V8SMI7"/>
<evidence type="ECO:0000256" key="3">
    <source>
        <dbReference type="ARBA" id="ARBA00023295"/>
    </source>
</evidence>
<reference evidence="9" key="1">
    <citation type="submission" date="2017-03" db="EMBL/GenBank/DDBJ databases">
        <title>Genomes of endolithic fungi from Antarctica.</title>
        <authorList>
            <person name="Coleine C."/>
            <person name="Masonjones S."/>
            <person name="Stajich J.E."/>
        </authorList>
    </citation>
    <scope>NUCLEOTIDE SEQUENCE [LARGE SCALE GENOMIC DNA]</scope>
    <source>
        <strain evidence="9">CCFEE 5527</strain>
    </source>
</reference>
<sequence>MARSIRNLCAAALAAAALLGAPASANVRRRSNLAPVMNGQNFPDPGVIRTGDGWHAFSTNGIANNRKIHVQMAYTPDFKSWTFRGTKDAMPKLAPWVHATAPKIWAPDVTQLPDGSFIMYYCASLAKKPATHCLGYATSKNVEGPYVDTSNSPWICPQVQGGAIDPAGFLDAGPNKRYVVYKVDGNSIGHGGECGNTVKPIVPTPLLLQQVNVKNGRELIGSPIQILTNGPADGPYVEAPSLTYLGGKYVLFFSSQCYAMPKYDVSYAISDKITGPYTKYGPLFETGTLGLTAPGGIDVAINGDRAVFHANSGSGRAMHTAILSLSGTKVSAKVSLAVEKDLPGGGFSSSPKGAEGARVIEQAPWANVGEVPGV</sequence>
<feature type="signal peptide" evidence="7">
    <location>
        <begin position="1"/>
        <end position="25"/>
    </location>
</feature>
<evidence type="ECO:0000313" key="8">
    <source>
        <dbReference type="EMBL" id="OQO00228.1"/>
    </source>
</evidence>
<keyword evidence="3 6" id="KW-0326">Glycosidase</keyword>
<evidence type="ECO:0000256" key="6">
    <source>
        <dbReference type="RuleBase" id="RU361187"/>
    </source>
</evidence>
<keyword evidence="7" id="KW-0732">Signal</keyword>
<dbReference type="EMBL" id="NAJO01000036">
    <property type="protein sequence ID" value="OQO00228.1"/>
    <property type="molecule type" value="Genomic_DNA"/>
</dbReference>
<dbReference type="InParanoid" id="A0A1V8SMI7"/>
<accession>A0A1V8SMI7</accession>
<protein>
    <submittedName>
        <fullName evidence="8">Uncharacterized protein</fullName>
    </submittedName>
</protein>
<dbReference type="Proteomes" id="UP000192596">
    <property type="component" value="Unassembled WGS sequence"/>
</dbReference>
<dbReference type="GO" id="GO:0005975">
    <property type="term" value="P:carbohydrate metabolic process"/>
    <property type="evidence" value="ECO:0007669"/>
    <property type="project" value="InterPro"/>
</dbReference>
<proteinExistence type="inferred from homology"/>
<dbReference type="Pfam" id="PF04616">
    <property type="entry name" value="Glyco_hydro_43"/>
    <property type="match status" value="1"/>
</dbReference>
<dbReference type="PANTHER" id="PTHR42812:SF5">
    <property type="entry name" value="ENDO-ARABINASE"/>
    <property type="match status" value="1"/>
</dbReference>
<dbReference type="STRING" id="1507870.A0A1V8SMI7"/>
<organism evidence="8 9">
    <name type="scientific">Cryoendolithus antarcticus</name>
    <dbReference type="NCBI Taxonomy" id="1507870"/>
    <lineage>
        <taxon>Eukaryota</taxon>
        <taxon>Fungi</taxon>
        <taxon>Dikarya</taxon>
        <taxon>Ascomycota</taxon>
        <taxon>Pezizomycotina</taxon>
        <taxon>Dothideomycetes</taxon>
        <taxon>Dothideomycetidae</taxon>
        <taxon>Cladosporiales</taxon>
        <taxon>Cladosporiaceae</taxon>
        <taxon>Cryoendolithus</taxon>
    </lineage>
</organism>
<evidence type="ECO:0000256" key="1">
    <source>
        <dbReference type="ARBA" id="ARBA00009865"/>
    </source>
</evidence>
<evidence type="ECO:0000256" key="7">
    <source>
        <dbReference type="SAM" id="SignalP"/>
    </source>
</evidence>
<comment type="similarity">
    <text evidence="1 6">Belongs to the glycosyl hydrolase 43 family.</text>
</comment>
<evidence type="ECO:0000313" key="9">
    <source>
        <dbReference type="Proteomes" id="UP000192596"/>
    </source>
</evidence>
<keyword evidence="9" id="KW-1185">Reference proteome</keyword>
<feature type="active site" description="Proton acceptor" evidence="4">
    <location>
        <position position="44"/>
    </location>
</feature>
<dbReference type="GO" id="GO:0004553">
    <property type="term" value="F:hydrolase activity, hydrolyzing O-glycosyl compounds"/>
    <property type="evidence" value="ECO:0007669"/>
    <property type="project" value="InterPro"/>
</dbReference>
<evidence type="ECO:0000256" key="5">
    <source>
        <dbReference type="PIRSR" id="PIRSR606710-2"/>
    </source>
</evidence>
<dbReference type="InterPro" id="IPR051795">
    <property type="entry name" value="Glycosyl_Hydrlase_43"/>
</dbReference>